<dbReference type="AlphaFoldDB" id="W4L8X0"/>
<sequence>MEIGKTISILNAKLDFQTVLNNIDDKGVMLTSDEGHPVAVVLNFETFEAMKATIRIAANTEVNAAINRDSEAIRNGAFPKEELTLLENHPIMDLG</sequence>
<gene>
    <name evidence="2" type="ORF">ETSY2_49965</name>
</gene>
<organism evidence="2 3">
    <name type="scientific">Candidatus Entotheonella gemina</name>
    <dbReference type="NCBI Taxonomy" id="1429439"/>
    <lineage>
        <taxon>Bacteria</taxon>
        <taxon>Pseudomonadati</taxon>
        <taxon>Nitrospinota/Tectimicrobiota group</taxon>
        <taxon>Candidatus Tectimicrobiota</taxon>
        <taxon>Candidatus Entotheonellia</taxon>
        <taxon>Candidatus Entotheonellales</taxon>
        <taxon>Candidatus Entotheonellaceae</taxon>
        <taxon>Candidatus Entotheonella</taxon>
    </lineage>
</organism>
<name>W4L8X0_9BACT</name>
<dbReference type="SUPFAM" id="SSF143120">
    <property type="entry name" value="YefM-like"/>
    <property type="match status" value="1"/>
</dbReference>
<evidence type="ECO:0000256" key="1">
    <source>
        <dbReference type="ARBA" id="ARBA00009981"/>
    </source>
</evidence>
<dbReference type="InterPro" id="IPR036165">
    <property type="entry name" value="YefM-like_sf"/>
</dbReference>
<evidence type="ECO:0008006" key="4">
    <source>
        <dbReference type="Google" id="ProtNLM"/>
    </source>
</evidence>
<comment type="caution">
    <text evidence="2">The sequence shown here is derived from an EMBL/GenBank/DDBJ whole genome shotgun (WGS) entry which is preliminary data.</text>
</comment>
<dbReference type="Proteomes" id="UP000019140">
    <property type="component" value="Unassembled WGS sequence"/>
</dbReference>
<dbReference type="EMBL" id="AZHX01002486">
    <property type="protein sequence ID" value="ETW94314.1"/>
    <property type="molecule type" value="Genomic_DNA"/>
</dbReference>
<proteinExistence type="inferred from homology"/>
<evidence type="ECO:0000313" key="3">
    <source>
        <dbReference type="Proteomes" id="UP000019140"/>
    </source>
</evidence>
<accession>W4L8X0</accession>
<comment type="similarity">
    <text evidence="1">Belongs to the phD/YefM antitoxin family.</text>
</comment>
<reference evidence="2 3" key="1">
    <citation type="journal article" date="2014" name="Nature">
        <title>An environmental bacterial taxon with a large and distinct metabolic repertoire.</title>
        <authorList>
            <person name="Wilson M.C."/>
            <person name="Mori T."/>
            <person name="Ruckert C."/>
            <person name="Uria A.R."/>
            <person name="Helf M.J."/>
            <person name="Takada K."/>
            <person name="Gernert C."/>
            <person name="Steffens U.A."/>
            <person name="Heycke N."/>
            <person name="Schmitt S."/>
            <person name="Rinke C."/>
            <person name="Helfrich E.J."/>
            <person name="Brachmann A.O."/>
            <person name="Gurgui C."/>
            <person name="Wakimoto T."/>
            <person name="Kracht M."/>
            <person name="Crusemann M."/>
            <person name="Hentschel U."/>
            <person name="Abe I."/>
            <person name="Matsunaga S."/>
            <person name="Kalinowski J."/>
            <person name="Takeyama H."/>
            <person name="Piel J."/>
        </authorList>
    </citation>
    <scope>NUCLEOTIDE SEQUENCE [LARGE SCALE GENOMIC DNA]</scope>
    <source>
        <strain evidence="3">TSY2</strain>
    </source>
</reference>
<dbReference type="HOGENOM" id="CLU_2367616_0_0_7"/>
<evidence type="ECO:0000313" key="2">
    <source>
        <dbReference type="EMBL" id="ETW94314.1"/>
    </source>
</evidence>
<protein>
    <recommendedName>
        <fullName evidence="4">Antitoxin</fullName>
    </recommendedName>
</protein>
<keyword evidence="3" id="KW-1185">Reference proteome</keyword>